<dbReference type="Gene3D" id="1.20.58.340">
    <property type="entry name" value="Magnesium transport protein CorA, transmembrane region"/>
    <property type="match status" value="2"/>
</dbReference>
<dbReference type="GO" id="GO:0015087">
    <property type="term" value="F:cobalt ion transmembrane transporter activity"/>
    <property type="evidence" value="ECO:0007669"/>
    <property type="project" value="TreeGrafter"/>
</dbReference>
<comment type="catalytic activity">
    <reaction evidence="10">
        <text>Mg(2+)(in) = Mg(2+)(out)</text>
        <dbReference type="Rhea" id="RHEA:29827"/>
        <dbReference type="ChEBI" id="CHEBI:18420"/>
    </reaction>
</comment>
<dbReference type="InterPro" id="IPR045863">
    <property type="entry name" value="CorA_TM1_TM2"/>
</dbReference>
<keyword evidence="14" id="KW-1185">Reference proteome</keyword>
<evidence type="ECO:0000256" key="1">
    <source>
        <dbReference type="ARBA" id="ARBA00004651"/>
    </source>
</evidence>
<dbReference type="GO" id="GO:0050897">
    <property type="term" value="F:cobalt ion binding"/>
    <property type="evidence" value="ECO:0007669"/>
    <property type="project" value="TreeGrafter"/>
</dbReference>
<dbReference type="GO" id="GO:0015095">
    <property type="term" value="F:magnesium ion transmembrane transporter activity"/>
    <property type="evidence" value="ECO:0007669"/>
    <property type="project" value="TreeGrafter"/>
</dbReference>
<gene>
    <name evidence="13" type="ORF">DW016_07150</name>
</gene>
<accession>A0A3E3K338</accession>
<evidence type="ECO:0000256" key="2">
    <source>
        <dbReference type="ARBA" id="ARBA00009765"/>
    </source>
</evidence>
<evidence type="ECO:0000256" key="6">
    <source>
        <dbReference type="ARBA" id="ARBA00022842"/>
    </source>
</evidence>
<keyword evidence="8" id="KW-0406">Ion transport</keyword>
<dbReference type="GO" id="GO:0005886">
    <property type="term" value="C:plasma membrane"/>
    <property type="evidence" value="ECO:0007669"/>
    <property type="project" value="UniProtKB-SubCell"/>
</dbReference>
<dbReference type="FunFam" id="1.20.58.340:FF:000004">
    <property type="entry name" value="Magnesium transport protein CorA"/>
    <property type="match status" value="1"/>
</dbReference>
<dbReference type="InterPro" id="IPR002523">
    <property type="entry name" value="MgTranspt_CorA/ZnTranspt_ZntB"/>
</dbReference>
<evidence type="ECO:0000256" key="7">
    <source>
        <dbReference type="ARBA" id="ARBA00022989"/>
    </source>
</evidence>
<dbReference type="Proteomes" id="UP000261080">
    <property type="component" value="Unassembled WGS sequence"/>
</dbReference>
<dbReference type="PANTHER" id="PTHR46494">
    <property type="entry name" value="CORA FAMILY METAL ION TRANSPORTER (EUROFUNG)"/>
    <property type="match status" value="1"/>
</dbReference>
<dbReference type="EMBL" id="QVLX01000003">
    <property type="protein sequence ID" value="RGE87879.1"/>
    <property type="molecule type" value="Genomic_DNA"/>
</dbReference>
<dbReference type="GO" id="GO:0000287">
    <property type="term" value="F:magnesium ion binding"/>
    <property type="evidence" value="ECO:0007669"/>
    <property type="project" value="TreeGrafter"/>
</dbReference>
<sequence length="235" mass="27718">MISQSIGGRNMQRVFLFQNEDNELDGIHIDNVGKKILKEHLLTRRTASFEWYPDFDLCSFNWYDINSPETDTERILIYFSRKDLWVYCENADTQVRMTNFFGSENKNTERQLQVICDGLLDNANNLICEDGLIHFNIVHNRIDRCHAAVLNLQDYVMQMRETYQSQIDIEQNELMKVFTLITTLFLPLSLMVGWYGMNFHNMPELSSPWGYPVFIIISIGISLGLILYFKKKKWF</sequence>
<keyword evidence="6" id="KW-0460">Magnesium</keyword>
<dbReference type="SUPFAM" id="SSF144083">
    <property type="entry name" value="Magnesium transport protein CorA, transmembrane region"/>
    <property type="match status" value="1"/>
</dbReference>
<evidence type="ECO:0000256" key="9">
    <source>
        <dbReference type="ARBA" id="ARBA00023136"/>
    </source>
</evidence>
<keyword evidence="7 12" id="KW-1133">Transmembrane helix</keyword>
<keyword evidence="4" id="KW-1003">Cell membrane</keyword>
<comment type="caution">
    <text evidence="13">The sequence shown here is derived from an EMBL/GenBank/DDBJ whole genome shotgun (WGS) entry which is preliminary data.</text>
</comment>
<evidence type="ECO:0000256" key="12">
    <source>
        <dbReference type="SAM" id="Phobius"/>
    </source>
</evidence>
<comment type="function">
    <text evidence="11">Mediates influx of magnesium ions. Alternates between open and closed states. Activated by low cytoplasmic Mg(2+) levels. Inactive when cytoplasmic Mg(2+) levels are high.</text>
</comment>
<keyword evidence="5 12" id="KW-0812">Transmembrane</keyword>
<keyword evidence="9 12" id="KW-0472">Membrane</keyword>
<protein>
    <recommendedName>
        <fullName evidence="15">Magnesium transporter CorA family protein</fullName>
    </recommendedName>
</protein>
<feature type="transmembrane region" description="Helical" evidence="12">
    <location>
        <begin position="177"/>
        <end position="197"/>
    </location>
</feature>
<dbReference type="AlphaFoldDB" id="A0A3E3K338"/>
<evidence type="ECO:0000256" key="8">
    <source>
        <dbReference type="ARBA" id="ARBA00023065"/>
    </source>
</evidence>
<dbReference type="OrthoDB" id="9803416at2"/>
<evidence type="ECO:0008006" key="15">
    <source>
        <dbReference type="Google" id="ProtNLM"/>
    </source>
</evidence>
<comment type="similarity">
    <text evidence="2">Belongs to the CorA metal ion transporter (MIT) (TC 1.A.35) family.</text>
</comment>
<organism evidence="13 14">
    <name type="scientific">Sellimonas intestinalis</name>
    <dbReference type="NCBI Taxonomy" id="1653434"/>
    <lineage>
        <taxon>Bacteria</taxon>
        <taxon>Bacillati</taxon>
        <taxon>Bacillota</taxon>
        <taxon>Clostridia</taxon>
        <taxon>Lachnospirales</taxon>
        <taxon>Lachnospiraceae</taxon>
        <taxon>Sellimonas</taxon>
    </lineage>
</organism>
<evidence type="ECO:0000313" key="13">
    <source>
        <dbReference type="EMBL" id="RGE87879.1"/>
    </source>
</evidence>
<evidence type="ECO:0000313" key="14">
    <source>
        <dbReference type="Proteomes" id="UP000261080"/>
    </source>
</evidence>
<keyword evidence="3" id="KW-0813">Transport</keyword>
<evidence type="ECO:0000256" key="10">
    <source>
        <dbReference type="ARBA" id="ARBA00034269"/>
    </source>
</evidence>
<comment type="subcellular location">
    <subcellularLocation>
        <location evidence="1">Cell membrane</location>
        <topology evidence="1">Multi-pass membrane protein</topology>
    </subcellularLocation>
</comment>
<proteinExistence type="inferred from homology"/>
<feature type="transmembrane region" description="Helical" evidence="12">
    <location>
        <begin position="209"/>
        <end position="229"/>
    </location>
</feature>
<reference evidence="13 14" key="1">
    <citation type="submission" date="2018-08" db="EMBL/GenBank/DDBJ databases">
        <title>A genome reference for cultivated species of the human gut microbiota.</title>
        <authorList>
            <person name="Zou Y."/>
            <person name="Xue W."/>
            <person name="Luo G."/>
        </authorList>
    </citation>
    <scope>NUCLEOTIDE SEQUENCE [LARGE SCALE GENOMIC DNA]</scope>
    <source>
        <strain evidence="13 14">AF37-2AT</strain>
    </source>
</reference>
<dbReference type="Pfam" id="PF01544">
    <property type="entry name" value="CorA"/>
    <property type="match status" value="1"/>
</dbReference>
<dbReference type="PANTHER" id="PTHR46494:SF1">
    <property type="entry name" value="CORA FAMILY METAL ION TRANSPORTER (EUROFUNG)"/>
    <property type="match status" value="1"/>
</dbReference>
<evidence type="ECO:0000256" key="3">
    <source>
        <dbReference type="ARBA" id="ARBA00022448"/>
    </source>
</evidence>
<evidence type="ECO:0000256" key="11">
    <source>
        <dbReference type="ARBA" id="ARBA00045497"/>
    </source>
</evidence>
<evidence type="ECO:0000256" key="4">
    <source>
        <dbReference type="ARBA" id="ARBA00022475"/>
    </source>
</evidence>
<evidence type="ECO:0000256" key="5">
    <source>
        <dbReference type="ARBA" id="ARBA00022692"/>
    </source>
</evidence>
<name>A0A3E3K338_9FIRM</name>